<organism evidence="8">
    <name type="scientific">Saccharum spontaneum</name>
    <name type="common">Wild sugarcane</name>
    <dbReference type="NCBI Taxonomy" id="62335"/>
    <lineage>
        <taxon>Eukaryota</taxon>
        <taxon>Viridiplantae</taxon>
        <taxon>Streptophyta</taxon>
        <taxon>Embryophyta</taxon>
        <taxon>Tracheophyta</taxon>
        <taxon>Spermatophyta</taxon>
        <taxon>Magnoliopsida</taxon>
        <taxon>Liliopsida</taxon>
        <taxon>Poales</taxon>
        <taxon>Poaceae</taxon>
        <taxon>PACMAD clade</taxon>
        <taxon>Panicoideae</taxon>
        <taxon>Andropogonodae</taxon>
        <taxon>Andropogoneae</taxon>
        <taxon>Saccharinae</taxon>
        <taxon>Saccharum</taxon>
        <taxon>Saccharum officinarum species complex</taxon>
    </lineage>
</organism>
<reference evidence="8" key="1">
    <citation type="submission" date="2018-04" db="EMBL/GenBank/DDBJ databases">
        <title>Comparative Analysis of Homologous Sequences of Saccharum officinarum and Saccharum spontaneum Reveals Independent Polyploidization Events.</title>
        <authorList>
            <person name="Sharma A."/>
            <person name="Song J."/>
            <person name="Lin Q."/>
            <person name="Singh R."/>
            <person name="Ramos N."/>
            <person name="Wang K."/>
            <person name="Zhang J."/>
            <person name="Ming R."/>
            <person name="Yu Q."/>
        </authorList>
    </citation>
    <scope>NUCLEOTIDE SEQUENCE</scope>
</reference>
<dbReference type="GO" id="GO:0006355">
    <property type="term" value="P:regulation of DNA-templated transcription"/>
    <property type="evidence" value="ECO:0007669"/>
    <property type="project" value="UniProtKB-UniRule"/>
</dbReference>
<evidence type="ECO:0000256" key="3">
    <source>
        <dbReference type="ARBA" id="ARBA00022771"/>
    </source>
</evidence>
<evidence type="ECO:0000256" key="4">
    <source>
        <dbReference type="ARBA" id="ARBA00022833"/>
    </source>
</evidence>
<accession>A0A678TAF8</accession>
<gene>
    <name evidence="8" type="ORF">SS20H10_000008</name>
</gene>
<sequence length="369" mass="42996">MAGAIAYHPEKFLPDFKSCVYEDRSEAIFIQKWNELLPEYKLEDNQWMKNLYDLRKKWAAVYRDSFTADMNSTKKSEELLAECDKVSASLRENELDADFNSRRKTPVTYIPNLPMLKIAAESNTRRMYSEFEKEFKEQFSFSWKLLQTDGSTLIYEVTHMHSNHGATVQYRLEDMTITCSCRKFECIGILCKHARKVLTANTVFILPPHYIIGRWTKYAKRGFYCSLSKELLHDLEKGMQKLDLEADASLSKMKEKSDEVPPVSTDCATDSLKGKISFKIPQVVKGAKKKRTTNILEKKYMEEEEKCEEKRTLMLVAVVILVLMDMLLPQCKTLQILGLRNLLPYLHLTYKEAIQIFYSEFSKMPQCPR</sequence>
<dbReference type="Pfam" id="PF04434">
    <property type="entry name" value="SWIM"/>
    <property type="match status" value="1"/>
</dbReference>
<keyword evidence="3 5" id="KW-0863">Zinc-finger</keyword>
<keyword evidence="6" id="KW-0539">Nucleus</keyword>
<evidence type="ECO:0000259" key="7">
    <source>
        <dbReference type="PROSITE" id="PS50966"/>
    </source>
</evidence>
<evidence type="ECO:0000256" key="5">
    <source>
        <dbReference type="PROSITE-ProRule" id="PRU00325"/>
    </source>
</evidence>
<keyword evidence="4 6" id="KW-0862">Zinc</keyword>
<dbReference type="GO" id="GO:0005634">
    <property type="term" value="C:nucleus"/>
    <property type="evidence" value="ECO:0007669"/>
    <property type="project" value="UniProtKB-SubCell"/>
</dbReference>
<name>A0A678TAF8_SACSP</name>
<dbReference type="PROSITE" id="PS50966">
    <property type="entry name" value="ZF_SWIM"/>
    <property type="match status" value="1"/>
</dbReference>
<evidence type="ECO:0000256" key="6">
    <source>
        <dbReference type="RuleBase" id="RU367018"/>
    </source>
</evidence>
<dbReference type="InterPro" id="IPR031052">
    <property type="entry name" value="FHY3/FAR1"/>
</dbReference>
<proteinExistence type="inferred from homology"/>
<dbReference type="GO" id="GO:0008270">
    <property type="term" value="F:zinc ion binding"/>
    <property type="evidence" value="ECO:0007669"/>
    <property type="project" value="UniProtKB-UniRule"/>
</dbReference>
<dbReference type="InterPro" id="IPR007527">
    <property type="entry name" value="Znf_SWIM"/>
</dbReference>
<dbReference type="AlphaFoldDB" id="A0A678TAF8"/>
<dbReference type="EMBL" id="MH182530">
    <property type="protein sequence ID" value="AWA44615.1"/>
    <property type="molecule type" value="Genomic_DNA"/>
</dbReference>
<comment type="subcellular location">
    <subcellularLocation>
        <location evidence="6">Nucleus</location>
    </subcellularLocation>
</comment>
<feature type="domain" description="SWIM-type" evidence="7">
    <location>
        <begin position="166"/>
        <end position="202"/>
    </location>
</feature>
<comment type="function">
    <text evidence="6">Putative transcription activator involved in regulating light control of development.</text>
</comment>
<comment type="similarity">
    <text evidence="1 6">Belongs to the FHY3/FAR1 family.</text>
</comment>
<keyword evidence="2 6" id="KW-0479">Metal-binding</keyword>
<dbReference type="InterPro" id="IPR006564">
    <property type="entry name" value="Znf_PMZ"/>
</dbReference>
<evidence type="ECO:0000256" key="2">
    <source>
        <dbReference type="ARBA" id="ARBA00022723"/>
    </source>
</evidence>
<dbReference type="PANTHER" id="PTHR31669:SF305">
    <property type="entry name" value="PROTEIN FAR1-RELATED SEQUENCE"/>
    <property type="match status" value="1"/>
</dbReference>
<dbReference type="SMART" id="SM00575">
    <property type="entry name" value="ZnF_PMZ"/>
    <property type="match status" value="1"/>
</dbReference>
<dbReference type="PANTHER" id="PTHR31669">
    <property type="entry name" value="PROTEIN FAR1-RELATED SEQUENCE 10-RELATED"/>
    <property type="match status" value="1"/>
</dbReference>
<evidence type="ECO:0000256" key="1">
    <source>
        <dbReference type="ARBA" id="ARBA00005889"/>
    </source>
</evidence>
<protein>
    <recommendedName>
        <fullName evidence="6">Protein FAR1-RELATED SEQUENCE</fullName>
    </recommendedName>
</protein>
<evidence type="ECO:0000313" key="8">
    <source>
        <dbReference type="EMBL" id="AWA44615.1"/>
    </source>
</evidence>